<dbReference type="AlphaFoldDB" id="A0AAW3ZQX1"/>
<feature type="transmembrane region" description="Helical" evidence="6">
    <location>
        <begin position="73"/>
        <end position="91"/>
    </location>
</feature>
<name>A0AAW3ZQX1_9BACT</name>
<feature type="transmembrane region" description="Helical" evidence="6">
    <location>
        <begin position="97"/>
        <end position="117"/>
    </location>
</feature>
<keyword evidence="4 6" id="KW-1133">Transmembrane helix</keyword>
<evidence type="ECO:0000256" key="2">
    <source>
        <dbReference type="ARBA" id="ARBA00022475"/>
    </source>
</evidence>
<dbReference type="PANTHER" id="PTHR42920:SF5">
    <property type="entry name" value="EAMA DOMAIN-CONTAINING PROTEIN"/>
    <property type="match status" value="1"/>
</dbReference>
<evidence type="ECO:0000256" key="5">
    <source>
        <dbReference type="ARBA" id="ARBA00023136"/>
    </source>
</evidence>
<evidence type="ECO:0000313" key="10">
    <source>
        <dbReference type="Proteomes" id="UP000650616"/>
    </source>
</evidence>
<evidence type="ECO:0000259" key="7">
    <source>
        <dbReference type="Pfam" id="PF00892"/>
    </source>
</evidence>
<sequence>MLRNLSTKETYADLALIATAIVWGATFLPMATATQTNGVFTLLFWRFLIACFIMAFIAFKFDKKFDINSIKYGLILGVILFFGFASQTFAFKFAQSANVAFISGLNVVIVPFVVYAFFRERISIYAYIGVALGCIGLYFLSDPSVSFGKGEALSIVCAFAWAFHIVFTSFYAKKCELFTLLATQFGVIIVLSAIFAFAFEDGITPNLDYAFYKAMVISILFATIFGFIMQATMLKLTTPVKAALIFTLEPVSAGVLGYFAGGEMFGVWQILGALIILAGILISEIGTILQKNSCAKTQAVHV</sequence>
<dbReference type="EMBL" id="LIWG01000001">
    <property type="protein sequence ID" value="MBE3607444.1"/>
    <property type="molecule type" value="Genomic_DNA"/>
</dbReference>
<comment type="caution">
    <text evidence="9">The sequence shown here is derived from an EMBL/GenBank/DDBJ whole genome shotgun (WGS) entry which is preliminary data.</text>
</comment>
<evidence type="ECO:0000256" key="4">
    <source>
        <dbReference type="ARBA" id="ARBA00022989"/>
    </source>
</evidence>
<dbReference type="Proteomes" id="UP000650616">
    <property type="component" value="Unassembled WGS sequence"/>
</dbReference>
<dbReference type="GO" id="GO:0005886">
    <property type="term" value="C:plasma membrane"/>
    <property type="evidence" value="ECO:0007669"/>
    <property type="project" value="UniProtKB-SubCell"/>
</dbReference>
<dbReference type="InterPro" id="IPR037185">
    <property type="entry name" value="EmrE-like"/>
</dbReference>
<feature type="transmembrane region" description="Helical" evidence="6">
    <location>
        <begin position="242"/>
        <end position="261"/>
    </location>
</feature>
<feature type="transmembrane region" description="Helical" evidence="6">
    <location>
        <begin position="12"/>
        <end position="31"/>
    </location>
</feature>
<keyword evidence="3 6" id="KW-0812">Transmembrane</keyword>
<gene>
    <name evidence="8" type="ORF">CCAL12919_08750</name>
    <name evidence="9" type="ORF">CCAL9337_01705</name>
</gene>
<protein>
    <submittedName>
        <fullName evidence="9">DMT family transporter</fullName>
    </submittedName>
</protein>
<evidence type="ECO:0000256" key="1">
    <source>
        <dbReference type="ARBA" id="ARBA00004651"/>
    </source>
</evidence>
<evidence type="ECO:0000313" key="8">
    <source>
        <dbReference type="EMBL" id="MBE2987201.1"/>
    </source>
</evidence>
<feature type="transmembrane region" description="Helical" evidence="6">
    <location>
        <begin position="211"/>
        <end position="230"/>
    </location>
</feature>
<keyword evidence="5 6" id="KW-0472">Membrane</keyword>
<dbReference type="InterPro" id="IPR000620">
    <property type="entry name" value="EamA_dom"/>
</dbReference>
<feature type="transmembrane region" description="Helical" evidence="6">
    <location>
        <begin position="267"/>
        <end position="289"/>
    </location>
</feature>
<dbReference type="SUPFAM" id="SSF103481">
    <property type="entry name" value="Multidrug resistance efflux transporter EmrE"/>
    <property type="match status" value="2"/>
</dbReference>
<dbReference type="RefSeq" id="WP_169972307.1">
    <property type="nucleotide sequence ID" value="NZ_CP012545.1"/>
</dbReference>
<accession>A0AAW3ZQX1</accession>
<dbReference type="Pfam" id="PF00892">
    <property type="entry name" value="EamA"/>
    <property type="match status" value="2"/>
</dbReference>
<feature type="transmembrane region" description="Helical" evidence="6">
    <location>
        <begin position="152"/>
        <end position="171"/>
    </location>
</feature>
<reference evidence="9 10" key="1">
    <citation type="submission" date="2015-08" db="EMBL/GenBank/DDBJ databases">
        <title>Comparative genomics of the Campylobacter concisus group.</title>
        <authorList>
            <person name="Yee E."/>
            <person name="Chapman M.H."/>
            <person name="Huynh S."/>
            <person name="Bono J.L."/>
            <person name="On S.L."/>
            <person name="St Leger J."/>
            <person name="Foster G."/>
            <person name="Parker C.T."/>
            <person name="Miller W.G."/>
        </authorList>
    </citation>
    <scope>NUCLEOTIDE SEQUENCE [LARGE SCALE GENOMIC DNA]</scope>
    <source>
        <strain evidence="9 10">RM9337</strain>
    </source>
</reference>
<proteinExistence type="predicted"/>
<evidence type="ECO:0000313" key="11">
    <source>
        <dbReference type="Proteomes" id="UP001318760"/>
    </source>
</evidence>
<feature type="domain" description="EamA" evidence="7">
    <location>
        <begin position="149"/>
        <end position="282"/>
    </location>
</feature>
<reference evidence="8 11" key="2">
    <citation type="submission" date="2020-10" db="EMBL/GenBank/DDBJ databases">
        <title>Campylobacter californiensis sp. nov. isolated from cattle and feral swine in California.</title>
        <authorList>
            <person name="Miller W.G."/>
        </authorList>
    </citation>
    <scope>NUCLEOTIDE SEQUENCE [LARGE SCALE GENOMIC DNA]</scope>
    <source>
        <strain evidence="8 11">RM12919</strain>
    </source>
</reference>
<evidence type="ECO:0000256" key="6">
    <source>
        <dbReference type="SAM" id="Phobius"/>
    </source>
</evidence>
<dbReference type="InterPro" id="IPR051258">
    <property type="entry name" value="Diverse_Substrate_Transporter"/>
</dbReference>
<dbReference type="EMBL" id="JADBHS010000021">
    <property type="protein sequence ID" value="MBE2987201.1"/>
    <property type="molecule type" value="Genomic_DNA"/>
</dbReference>
<comment type="subcellular location">
    <subcellularLocation>
        <location evidence="1">Cell membrane</location>
        <topology evidence="1">Multi-pass membrane protein</topology>
    </subcellularLocation>
</comment>
<keyword evidence="2" id="KW-1003">Cell membrane</keyword>
<keyword evidence="10" id="KW-1185">Reference proteome</keyword>
<evidence type="ECO:0000313" key="9">
    <source>
        <dbReference type="EMBL" id="MBE3607444.1"/>
    </source>
</evidence>
<organism evidence="9 10">
    <name type="scientific">Campylobacter californiensis</name>
    <dbReference type="NCBI Taxonomy" id="1032243"/>
    <lineage>
        <taxon>Bacteria</taxon>
        <taxon>Pseudomonadati</taxon>
        <taxon>Campylobacterota</taxon>
        <taxon>Epsilonproteobacteria</taxon>
        <taxon>Campylobacterales</taxon>
        <taxon>Campylobacteraceae</taxon>
        <taxon>Campylobacter</taxon>
    </lineage>
</organism>
<feature type="domain" description="EamA" evidence="7">
    <location>
        <begin position="12"/>
        <end position="141"/>
    </location>
</feature>
<dbReference type="Proteomes" id="UP001318760">
    <property type="component" value="Unassembled WGS sequence"/>
</dbReference>
<evidence type="ECO:0000256" key="3">
    <source>
        <dbReference type="ARBA" id="ARBA00022692"/>
    </source>
</evidence>
<feature type="transmembrane region" description="Helical" evidence="6">
    <location>
        <begin position="43"/>
        <end position="61"/>
    </location>
</feature>
<dbReference type="PANTHER" id="PTHR42920">
    <property type="entry name" value="OS03G0707200 PROTEIN-RELATED"/>
    <property type="match status" value="1"/>
</dbReference>
<feature type="transmembrane region" description="Helical" evidence="6">
    <location>
        <begin position="124"/>
        <end position="140"/>
    </location>
</feature>
<feature type="transmembrane region" description="Helical" evidence="6">
    <location>
        <begin position="178"/>
        <end position="199"/>
    </location>
</feature>